<reference evidence="1 2" key="1">
    <citation type="submission" date="2016-10" db="EMBL/GenBank/DDBJ databases">
        <authorList>
            <person name="Varghese N."/>
            <person name="Submissions S."/>
        </authorList>
    </citation>
    <scope>NUCLEOTIDE SEQUENCE [LARGE SCALE GENOMIC DNA]</scope>
    <source>
        <strain evidence="1 2">DSM 13796</strain>
    </source>
</reference>
<dbReference type="GeneID" id="93711803"/>
<evidence type="ECO:0008006" key="3">
    <source>
        <dbReference type="Google" id="ProtNLM"/>
    </source>
</evidence>
<name>A0A1I6B2C2_9BACI</name>
<accession>A0A1I6B2C2</accession>
<keyword evidence="2" id="KW-1185">Reference proteome</keyword>
<comment type="caution">
    <text evidence="1">The sequence shown here is derived from an EMBL/GenBank/DDBJ whole genome shotgun (WGS) entry which is preliminary data.</text>
</comment>
<evidence type="ECO:0000313" key="2">
    <source>
        <dbReference type="Proteomes" id="UP000182762"/>
    </source>
</evidence>
<dbReference type="EMBL" id="FOXX01000008">
    <property type="protein sequence ID" value="SFQ75112.1"/>
    <property type="molecule type" value="Genomic_DNA"/>
</dbReference>
<sequence>MKYHEYRNGHLIQTNKKFSALTKKQKEHIGRDLRERYIKRMKYPGVKLPPKKREQILDEVYEIIGKKDIWIPFGEVKKYYYSRISSFIRSHQKQPQNHNQDKYAF</sequence>
<dbReference type="Proteomes" id="UP000182762">
    <property type="component" value="Unassembled WGS sequence"/>
</dbReference>
<protein>
    <recommendedName>
        <fullName evidence="3">Transposase</fullName>
    </recommendedName>
</protein>
<proteinExistence type="predicted"/>
<dbReference type="RefSeq" id="WP_061805660.1">
    <property type="nucleotide sequence ID" value="NZ_FOXX01000008.1"/>
</dbReference>
<evidence type="ECO:0000313" key="1">
    <source>
        <dbReference type="EMBL" id="SFQ75112.1"/>
    </source>
</evidence>
<organism evidence="1 2">
    <name type="scientific">Priestia endophytica DSM 13796</name>
    <dbReference type="NCBI Taxonomy" id="1121089"/>
    <lineage>
        <taxon>Bacteria</taxon>
        <taxon>Bacillati</taxon>
        <taxon>Bacillota</taxon>
        <taxon>Bacilli</taxon>
        <taxon>Bacillales</taxon>
        <taxon>Bacillaceae</taxon>
        <taxon>Priestia</taxon>
    </lineage>
</organism>
<gene>
    <name evidence="1" type="ORF">SAMN02745910_03187</name>
</gene>